<dbReference type="EMBL" id="KN833685">
    <property type="protein sequence ID" value="KIK31086.1"/>
    <property type="molecule type" value="Genomic_DNA"/>
</dbReference>
<dbReference type="InterPro" id="IPR036397">
    <property type="entry name" value="RNaseH_sf"/>
</dbReference>
<organism evidence="2 3">
    <name type="scientific">Pisolithus microcarpus 441</name>
    <dbReference type="NCBI Taxonomy" id="765257"/>
    <lineage>
        <taxon>Eukaryota</taxon>
        <taxon>Fungi</taxon>
        <taxon>Dikarya</taxon>
        <taxon>Basidiomycota</taxon>
        <taxon>Agaricomycotina</taxon>
        <taxon>Agaricomycetes</taxon>
        <taxon>Agaricomycetidae</taxon>
        <taxon>Boletales</taxon>
        <taxon>Sclerodermatineae</taxon>
        <taxon>Pisolithaceae</taxon>
        <taxon>Pisolithus</taxon>
    </lineage>
</organism>
<dbReference type="OrthoDB" id="2266637at2759"/>
<dbReference type="STRING" id="765257.A0A0C9ZP12"/>
<reference evidence="2 3" key="1">
    <citation type="submission" date="2014-04" db="EMBL/GenBank/DDBJ databases">
        <authorList>
            <consortium name="DOE Joint Genome Institute"/>
            <person name="Kuo A."/>
            <person name="Kohler A."/>
            <person name="Costa M.D."/>
            <person name="Nagy L.G."/>
            <person name="Floudas D."/>
            <person name="Copeland A."/>
            <person name="Barry K.W."/>
            <person name="Cichocki N."/>
            <person name="Veneault-Fourrey C."/>
            <person name="LaButti K."/>
            <person name="Lindquist E.A."/>
            <person name="Lipzen A."/>
            <person name="Lundell T."/>
            <person name="Morin E."/>
            <person name="Murat C."/>
            <person name="Sun H."/>
            <person name="Tunlid A."/>
            <person name="Henrissat B."/>
            <person name="Grigoriev I.V."/>
            <person name="Hibbett D.S."/>
            <person name="Martin F."/>
            <person name="Nordberg H.P."/>
            <person name="Cantor M.N."/>
            <person name="Hua S.X."/>
        </authorList>
    </citation>
    <scope>NUCLEOTIDE SEQUENCE [LARGE SCALE GENOMIC DNA]</scope>
    <source>
        <strain evidence="2 3">441</strain>
    </source>
</reference>
<feature type="non-terminal residue" evidence="2">
    <location>
        <position position="66"/>
    </location>
</feature>
<dbReference type="AlphaFoldDB" id="A0A0C9ZP12"/>
<sequence length="66" mass="7587">VKYLPPYSPDLTPIEESFSCLKAHIRRHAAEIRQQEDAVIELMEATSCVTAEKAYGWFKHAGYIFE</sequence>
<name>A0A0C9ZP12_9AGAM</name>
<dbReference type="HOGENOM" id="CLU_056788_12_1_1"/>
<accession>A0A0C9ZP12</accession>
<keyword evidence="3" id="KW-1185">Reference proteome</keyword>
<dbReference type="Proteomes" id="UP000054018">
    <property type="component" value="Unassembled WGS sequence"/>
</dbReference>
<evidence type="ECO:0000259" key="1">
    <source>
        <dbReference type="Pfam" id="PF13358"/>
    </source>
</evidence>
<dbReference type="GO" id="GO:0003676">
    <property type="term" value="F:nucleic acid binding"/>
    <property type="evidence" value="ECO:0007669"/>
    <property type="project" value="InterPro"/>
</dbReference>
<proteinExistence type="predicted"/>
<evidence type="ECO:0000313" key="2">
    <source>
        <dbReference type="EMBL" id="KIK31086.1"/>
    </source>
</evidence>
<dbReference type="Pfam" id="PF13358">
    <property type="entry name" value="DDE_3"/>
    <property type="match status" value="1"/>
</dbReference>
<evidence type="ECO:0000313" key="3">
    <source>
        <dbReference type="Proteomes" id="UP000054018"/>
    </source>
</evidence>
<dbReference type="InterPro" id="IPR038717">
    <property type="entry name" value="Tc1-like_DDE_dom"/>
</dbReference>
<dbReference type="Gene3D" id="3.30.420.10">
    <property type="entry name" value="Ribonuclease H-like superfamily/Ribonuclease H"/>
    <property type="match status" value="1"/>
</dbReference>
<reference evidence="3" key="2">
    <citation type="submission" date="2015-01" db="EMBL/GenBank/DDBJ databases">
        <title>Evolutionary Origins and Diversification of the Mycorrhizal Mutualists.</title>
        <authorList>
            <consortium name="DOE Joint Genome Institute"/>
            <consortium name="Mycorrhizal Genomics Consortium"/>
            <person name="Kohler A."/>
            <person name="Kuo A."/>
            <person name="Nagy L.G."/>
            <person name="Floudas D."/>
            <person name="Copeland A."/>
            <person name="Barry K.W."/>
            <person name="Cichocki N."/>
            <person name="Veneault-Fourrey C."/>
            <person name="LaButti K."/>
            <person name="Lindquist E.A."/>
            <person name="Lipzen A."/>
            <person name="Lundell T."/>
            <person name="Morin E."/>
            <person name="Murat C."/>
            <person name="Riley R."/>
            <person name="Ohm R."/>
            <person name="Sun H."/>
            <person name="Tunlid A."/>
            <person name="Henrissat B."/>
            <person name="Grigoriev I.V."/>
            <person name="Hibbett D.S."/>
            <person name="Martin F."/>
        </authorList>
    </citation>
    <scope>NUCLEOTIDE SEQUENCE [LARGE SCALE GENOMIC DNA]</scope>
    <source>
        <strain evidence="3">441</strain>
    </source>
</reference>
<protein>
    <recommendedName>
        <fullName evidence="1">Tc1-like transposase DDE domain-containing protein</fullName>
    </recommendedName>
</protein>
<gene>
    <name evidence="2" type="ORF">PISMIDRAFT_85388</name>
</gene>
<feature type="domain" description="Tc1-like transposase DDE" evidence="1">
    <location>
        <begin position="2"/>
        <end position="34"/>
    </location>
</feature>